<dbReference type="STRING" id="351605.Gura_0134"/>
<evidence type="ECO:0000256" key="1">
    <source>
        <dbReference type="SAM" id="Phobius"/>
    </source>
</evidence>
<feature type="transmembrane region" description="Helical" evidence="1">
    <location>
        <begin position="82"/>
        <end position="100"/>
    </location>
</feature>
<proteinExistence type="predicted"/>
<keyword evidence="3" id="KW-1185">Reference proteome</keyword>
<name>A5GDJ1_GEOUR</name>
<gene>
    <name evidence="2" type="ordered locus">Gura_0134</name>
</gene>
<dbReference type="RefSeq" id="WP_011937079.1">
    <property type="nucleotide sequence ID" value="NC_009483.1"/>
</dbReference>
<dbReference type="OrthoDB" id="5398323at2"/>
<reference evidence="2 3" key="1">
    <citation type="submission" date="2007-05" db="EMBL/GenBank/DDBJ databases">
        <title>Complete sequence of Geobacter uraniireducens Rf4.</title>
        <authorList>
            <consortium name="US DOE Joint Genome Institute"/>
            <person name="Copeland A."/>
            <person name="Lucas S."/>
            <person name="Lapidus A."/>
            <person name="Barry K."/>
            <person name="Detter J.C."/>
            <person name="Glavina del Rio T."/>
            <person name="Hammon N."/>
            <person name="Israni S."/>
            <person name="Dalin E."/>
            <person name="Tice H."/>
            <person name="Pitluck S."/>
            <person name="Chertkov O."/>
            <person name="Brettin T."/>
            <person name="Bruce D."/>
            <person name="Han C."/>
            <person name="Schmutz J."/>
            <person name="Larimer F."/>
            <person name="Land M."/>
            <person name="Hauser L."/>
            <person name="Kyrpides N."/>
            <person name="Mikhailova N."/>
            <person name="Shelobolina E."/>
            <person name="Aklujkar M."/>
            <person name="Lovley D."/>
            <person name="Richardson P."/>
        </authorList>
    </citation>
    <scope>NUCLEOTIDE SEQUENCE [LARGE SCALE GENOMIC DNA]</scope>
    <source>
        <strain evidence="2 3">Rf4</strain>
    </source>
</reference>
<keyword evidence="1" id="KW-1133">Transmembrane helix</keyword>
<dbReference type="Proteomes" id="UP000006695">
    <property type="component" value="Chromosome"/>
</dbReference>
<protein>
    <submittedName>
        <fullName evidence="2">Uncharacterized protein</fullName>
    </submittedName>
</protein>
<feature type="transmembrane region" description="Helical" evidence="1">
    <location>
        <begin position="29"/>
        <end position="47"/>
    </location>
</feature>
<dbReference type="EMBL" id="CP000698">
    <property type="protein sequence ID" value="ABQ24350.1"/>
    <property type="molecule type" value="Genomic_DNA"/>
</dbReference>
<keyword evidence="1" id="KW-0812">Transmembrane</keyword>
<evidence type="ECO:0000313" key="3">
    <source>
        <dbReference type="Proteomes" id="UP000006695"/>
    </source>
</evidence>
<evidence type="ECO:0000313" key="2">
    <source>
        <dbReference type="EMBL" id="ABQ24350.1"/>
    </source>
</evidence>
<accession>A5GDJ1</accession>
<dbReference type="AlphaFoldDB" id="A5GDJ1"/>
<keyword evidence="1" id="KW-0472">Membrane</keyword>
<sequence>MKVNIKAALLSALVLPGLGQLYRGSKVKGGVMILLVNVFLLGALFLAMQGMGKIMLSAKFSGISGVEKVLETMRNDTPAARWLLAAFFGLWLYGVVDALLNDGSCKR</sequence>
<organism evidence="2 3">
    <name type="scientific">Geotalea uraniireducens (strain Rf4)</name>
    <name type="common">Geobacter uraniireducens</name>
    <dbReference type="NCBI Taxonomy" id="351605"/>
    <lineage>
        <taxon>Bacteria</taxon>
        <taxon>Pseudomonadati</taxon>
        <taxon>Thermodesulfobacteriota</taxon>
        <taxon>Desulfuromonadia</taxon>
        <taxon>Geobacterales</taxon>
        <taxon>Geobacteraceae</taxon>
        <taxon>Geotalea</taxon>
    </lineage>
</organism>
<dbReference type="KEGG" id="gur:Gura_0134"/>
<dbReference type="HOGENOM" id="CLU_2219349_0_0_7"/>